<dbReference type="GO" id="GO:0006974">
    <property type="term" value="P:DNA damage response"/>
    <property type="evidence" value="ECO:0007669"/>
    <property type="project" value="InterPro"/>
</dbReference>
<dbReference type="InterPro" id="IPR044245">
    <property type="entry name" value="Spartan"/>
</dbReference>
<dbReference type="GeneID" id="94196767"/>
<dbReference type="EMBL" id="BPLF01000004">
    <property type="protein sequence ID" value="GIX65286.1"/>
    <property type="molecule type" value="Genomic_DNA"/>
</dbReference>
<dbReference type="PANTHER" id="PTHR21220:SF0">
    <property type="entry name" value="DNA-DEPENDENT METALLOPROTEASE SPRTN"/>
    <property type="match status" value="1"/>
</dbReference>
<dbReference type="GO" id="GO:0003697">
    <property type="term" value="F:single-stranded DNA binding"/>
    <property type="evidence" value="ECO:0007669"/>
    <property type="project" value="InterPro"/>
</dbReference>
<dbReference type="Pfam" id="PF22934">
    <property type="entry name" value="SPRTN_ZBD"/>
    <property type="match status" value="1"/>
</dbReference>
<dbReference type="GO" id="GO:0004222">
    <property type="term" value="F:metalloendopeptidase activity"/>
    <property type="evidence" value="ECO:0007669"/>
    <property type="project" value="InterPro"/>
</dbReference>
<organism evidence="3 4">
    <name type="scientific">Babesia caballi</name>
    <dbReference type="NCBI Taxonomy" id="5871"/>
    <lineage>
        <taxon>Eukaryota</taxon>
        <taxon>Sar</taxon>
        <taxon>Alveolata</taxon>
        <taxon>Apicomplexa</taxon>
        <taxon>Aconoidasida</taxon>
        <taxon>Piroplasmida</taxon>
        <taxon>Babesiidae</taxon>
        <taxon>Babesia</taxon>
    </lineage>
</organism>
<gene>
    <name evidence="3" type="ORF">BcabD6B2_47210</name>
</gene>
<feature type="domain" description="Spartan-like zinc binding" evidence="2">
    <location>
        <begin position="27"/>
        <end position="74"/>
    </location>
</feature>
<dbReference type="PANTHER" id="PTHR21220">
    <property type="entry name" value="DNA-DEPENDENT METALLOPROTEASE SPRTN"/>
    <property type="match status" value="1"/>
</dbReference>
<dbReference type="RefSeq" id="XP_067717355.1">
    <property type="nucleotide sequence ID" value="XM_067861254.1"/>
</dbReference>
<evidence type="ECO:0000313" key="4">
    <source>
        <dbReference type="Proteomes" id="UP001497744"/>
    </source>
</evidence>
<dbReference type="GO" id="GO:0005634">
    <property type="term" value="C:nucleus"/>
    <property type="evidence" value="ECO:0007669"/>
    <property type="project" value="TreeGrafter"/>
</dbReference>
<dbReference type="AlphaFoldDB" id="A0AAV4LZN1"/>
<comment type="caution">
    <text evidence="3">The sequence shown here is derived from an EMBL/GenBank/DDBJ whole genome shotgun (WGS) entry which is preliminary data.</text>
</comment>
<dbReference type="GO" id="GO:0031593">
    <property type="term" value="F:polyubiquitin modification-dependent protein binding"/>
    <property type="evidence" value="ECO:0007669"/>
    <property type="project" value="TreeGrafter"/>
</dbReference>
<evidence type="ECO:0000313" key="3">
    <source>
        <dbReference type="EMBL" id="GIX65286.1"/>
    </source>
</evidence>
<evidence type="ECO:0000256" key="1">
    <source>
        <dbReference type="SAM" id="MobiDB-lite"/>
    </source>
</evidence>
<name>A0AAV4LZN1_BABCB</name>
<protein>
    <submittedName>
        <fullName evidence="3">SprT-like domain-containing protein Spartan</fullName>
    </submittedName>
</protein>
<dbReference type="Proteomes" id="UP001497744">
    <property type="component" value="Unassembled WGS sequence"/>
</dbReference>
<proteinExistence type="predicted"/>
<evidence type="ECO:0000259" key="2">
    <source>
        <dbReference type="Pfam" id="PF22934"/>
    </source>
</evidence>
<dbReference type="InterPro" id="IPR055220">
    <property type="entry name" value="SPRTN_ZBD"/>
</dbReference>
<accession>A0AAV4LZN1</accession>
<reference evidence="3 4" key="1">
    <citation type="submission" date="2021-06" db="EMBL/GenBank/DDBJ databases">
        <title>Genome sequence of Babesia caballi.</title>
        <authorList>
            <person name="Yamagishi J."/>
            <person name="Kidaka T."/>
            <person name="Ochi A."/>
        </authorList>
    </citation>
    <scope>NUCLEOTIDE SEQUENCE [LARGE SCALE GENOMIC DNA]</scope>
    <source>
        <strain evidence="3">USDA-D6B2</strain>
    </source>
</reference>
<sequence>MQRVNEITGLNVTVRHNFHDEVNYYRRHVWRCSGPCRQRAPFFGYLRRARNLAPGPRDRWWRSHEALCGGEFRKVAEPAAPGAGPRTRRQTGRQSTDHLETEIITIGDAVSSDSDLGISNRNAVNGVLRAEVGGDELAVSLALHVELRESLELERGVLSHAGRKSLALDEPDAHDVEGASGPHHVHHAEGNAAEFGLEALQEAAQHVGGGDVGGALVGELVVLHEVEAPVLSVDVLPQPRHHLLLEVALAVAVGLLPRVNDEGGLHLGGAGLQGSQLLGVGGKRVARLDRAEQAGEVAQAGLEESRVELLDGNQVVHGDRADEVGDGQLLANEEGAGQQEGVDGLEALGEVRGAGGVDLGDGLAAAAHVEALVKELHPRGRVAAEEQVGGRVALLLLLHQVAADGQGAAERAEAAAELHAHGRLDLAELVLLAIRPAAGAFGKLEVVGHVKERRSSQNVLGAEVAEVDADNFLRVCERRGNTTSLDLPF</sequence>
<feature type="region of interest" description="Disordered" evidence="1">
    <location>
        <begin position="74"/>
        <end position="98"/>
    </location>
</feature>
<keyword evidence="4" id="KW-1185">Reference proteome</keyword>